<comment type="catalytic activity">
    <reaction evidence="10 11">
        <text>D-sedoheptulose 7-phosphate + D-glyceraldehyde 3-phosphate = D-erythrose 4-phosphate + beta-D-fructose 6-phosphate</text>
        <dbReference type="Rhea" id="RHEA:17053"/>
        <dbReference type="ChEBI" id="CHEBI:16897"/>
        <dbReference type="ChEBI" id="CHEBI:57483"/>
        <dbReference type="ChEBI" id="CHEBI:57634"/>
        <dbReference type="ChEBI" id="CHEBI:59776"/>
        <dbReference type="EC" id="2.2.1.2"/>
    </reaction>
</comment>
<dbReference type="SUPFAM" id="SSF51569">
    <property type="entry name" value="Aldolase"/>
    <property type="match status" value="1"/>
</dbReference>
<dbReference type="Proteomes" id="UP001321453">
    <property type="component" value="Unassembled WGS sequence"/>
</dbReference>
<dbReference type="InterPro" id="IPR004732">
    <property type="entry name" value="Transaldolase_2"/>
</dbReference>
<evidence type="ECO:0000256" key="10">
    <source>
        <dbReference type="ARBA" id="ARBA00048810"/>
    </source>
</evidence>
<evidence type="ECO:0000256" key="9">
    <source>
        <dbReference type="ARBA" id="ARBA00023270"/>
    </source>
</evidence>
<dbReference type="NCBIfam" id="NF002881">
    <property type="entry name" value="PRK03343.1"/>
    <property type="match status" value="1"/>
</dbReference>
<dbReference type="EC" id="2.2.1.2" evidence="5 11"/>
<sequence>MATSSNPLARLADAGVAVWLDDLSRERLRTGNLAELVEHGVVGVTTNPSIFAAAISKGDAYDEQLRQLAAQGATAEDAVFRITTDDVRDAADVLRPVYDRTDTQDGRVSIEVDPRMARDTAATIESAKKLWATVDRPNVFIKIPATVEGLPAITAVLAEGISVNVTLIFSIERYGAVLDAFQAGLEQARANGHDLAPIASVASFFVSRVDTAIDPKLDEIGSPEAAALRGTAAIANARLAYGLFQEVTADDRWKALAAAGAHPQRPLWASTGVKDKAYPDTLYVDELVVRGTVNTMPEATLDAVADHGGDASDTVTGTKDEAERVIERLRGLGIDIDDVTRKLEEEGVKKFTDSWEQLLKQVDEQLSGAADQVAASDAR</sequence>
<keyword evidence="7 11" id="KW-0808">Transferase</keyword>
<protein>
    <recommendedName>
        <fullName evidence="5 11">Transaldolase</fullName>
        <ecNumber evidence="5 11">2.2.1.2</ecNumber>
    </recommendedName>
</protein>
<dbReference type="HAMAP" id="MF_00493">
    <property type="entry name" value="Transaldolase_2"/>
    <property type="match status" value="1"/>
</dbReference>
<gene>
    <name evidence="11 12" type="primary">tal</name>
    <name evidence="12" type="ORF">QRT05_07120</name>
</gene>
<comment type="pathway">
    <text evidence="3 11">Carbohydrate degradation; pentose phosphate pathway; D-glyceraldehyde 3-phosphate and beta-D-fructose 6-phosphate from D-ribose 5-phosphate and D-xylulose 5-phosphate (non-oxidative stage): step 2/3.</text>
</comment>
<feature type="active site" description="Schiff-base intermediate with substrate" evidence="11">
    <location>
        <position position="142"/>
    </location>
</feature>
<dbReference type="InterPro" id="IPR013785">
    <property type="entry name" value="Aldolase_TIM"/>
</dbReference>
<name>A0ABT7S658_9CELL</name>
<evidence type="ECO:0000256" key="4">
    <source>
        <dbReference type="ARBA" id="ARBA00008426"/>
    </source>
</evidence>
<keyword evidence="9 11" id="KW-0704">Schiff base</keyword>
<evidence type="ECO:0000256" key="6">
    <source>
        <dbReference type="ARBA" id="ARBA00022490"/>
    </source>
</evidence>
<dbReference type="InterPro" id="IPR018225">
    <property type="entry name" value="Transaldolase_AS"/>
</dbReference>
<dbReference type="PANTHER" id="PTHR10683:SF31">
    <property type="entry name" value="TRANSALDOLASE"/>
    <property type="match status" value="1"/>
</dbReference>
<comment type="function">
    <text evidence="1 11">Transaldolase is important for the balance of metabolites in the pentose-phosphate pathway.</text>
</comment>
<comment type="similarity">
    <text evidence="4 11">Belongs to the transaldolase family. Type 2 subfamily.</text>
</comment>
<evidence type="ECO:0000313" key="12">
    <source>
        <dbReference type="EMBL" id="MDM7831100.1"/>
    </source>
</evidence>
<evidence type="ECO:0000256" key="3">
    <source>
        <dbReference type="ARBA" id="ARBA00004857"/>
    </source>
</evidence>
<dbReference type="Pfam" id="PF00923">
    <property type="entry name" value="TAL_FSA"/>
    <property type="match status" value="1"/>
</dbReference>
<evidence type="ECO:0000256" key="11">
    <source>
        <dbReference type="HAMAP-Rule" id="MF_00493"/>
    </source>
</evidence>
<dbReference type="RefSeq" id="WP_289446358.1">
    <property type="nucleotide sequence ID" value="NZ_JAUCGR010000002.1"/>
</dbReference>
<dbReference type="PANTHER" id="PTHR10683">
    <property type="entry name" value="TRANSALDOLASE"/>
    <property type="match status" value="1"/>
</dbReference>
<evidence type="ECO:0000256" key="2">
    <source>
        <dbReference type="ARBA" id="ARBA00004496"/>
    </source>
</evidence>
<dbReference type="PROSITE" id="PS00958">
    <property type="entry name" value="TRANSALDOLASE_2"/>
    <property type="match status" value="1"/>
</dbReference>
<evidence type="ECO:0000256" key="5">
    <source>
        <dbReference type="ARBA" id="ARBA00013151"/>
    </source>
</evidence>
<proteinExistence type="inferred from homology"/>
<organism evidence="12 13">
    <name type="scientific">Cellulomonas edaphi</name>
    <dbReference type="NCBI Taxonomy" id="3053468"/>
    <lineage>
        <taxon>Bacteria</taxon>
        <taxon>Bacillati</taxon>
        <taxon>Actinomycetota</taxon>
        <taxon>Actinomycetes</taxon>
        <taxon>Micrococcales</taxon>
        <taxon>Cellulomonadaceae</taxon>
        <taxon>Cellulomonas</taxon>
    </lineage>
</organism>
<keyword evidence="13" id="KW-1185">Reference proteome</keyword>
<evidence type="ECO:0000256" key="1">
    <source>
        <dbReference type="ARBA" id="ARBA00003518"/>
    </source>
</evidence>
<reference evidence="12 13" key="1">
    <citation type="submission" date="2023-06" db="EMBL/GenBank/DDBJ databases">
        <title>Cellulomonas sp. MW9 Whole genome sequence.</title>
        <authorList>
            <person name="Park S."/>
        </authorList>
    </citation>
    <scope>NUCLEOTIDE SEQUENCE [LARGE SCALE GENOMIC DNA]</scope>
    <source>
        <strain evidence="12 13">MW9</strain>
    </source>
</reference>
<dbReference type="PIRSF" id="PIRSF036915">
    <property type="entry name" value="Trnald_Bac_Plnt"/>
    <property type="match status" value="1"/>
</dbReference>
<dbReference type="NCBIfam" id="TIGR00876">
    <property type="entry name" value="tal_mycobact"/>
    <property type="match status" value="1"/>
</dbReference>
<keyword evidence="6 11" id="KW-0963">Cytoplasm</keyword>
<dbReference type="PROSITE" id="PS01054">
    <property type="entry name" value="TRANSALDOLASE_1"/>
    <property type="match status" value="1"/>
</dbReference>
<accession>A0ABT7S658</accession>
<comment type="caution">
    <text evidence="12">The sequence shown here is derived from an EMBL/GenBank/DDBJ whole genome shotgun (WGS) entry which is preliminary data.</text>
</comment>
<evidence type="ECO:0000256" key="7">
    <source>
        <dbReference type="ARBA" id="ARBA00022679"/>
    </source>
</evidence>
<dbReference type="InterPro" id="IPR001585">
    <property type="entry name" value="TAL/FSA"/>
</dbReference>
<comment type="subcellular location">
    <subcellularLocation>
        <location evidence="2 11">Cytoplasm</location>
    </subcellularLocation>
</comment>
<dbReference type="GO" id="GO:0004801">
    <property type="term" value="F:transaldolase activity"/>
    <property type="evidence" value="ECO:0007669"/>
    <property type="project" value="UniProtKB-EC"/>
</dbReference>
<keyword evidence="8 11" id="KW-0570">Pentose shunt</keyword>
<dbReference type="EMBL" id="JAUCGR010000002">
    <property type="protein sequence ID" value="MDM7831100.1"/>
    <property type="molecule type" value="Genomic_DNA"/>
</dbReference>
<dbReference type="Gene3D" id="3.20.20.70">
    <property type="entry name" value="Aldolase class I"/>
    <property type="match status" value="1"/>
</dbReference>
<evidence type="ECO:0000313" key="13">
    <source>
        <dbReference type="Proteomes" id="UP001321453"/>
    </source>
</evidence>
<dbReference type="CDD" id="cd00955">
    <property type="entry name" value="Transaldolase_like"/>
    <property type="match status" value="1"/>
</dbReference>
<evidence type="ECO:0000256" key="8">
    <source>
        <dbReference type="ARBA" id="ARBA00023126"/>
    </source>
</evidence>